<evidence type="ECO:0000256" key="3">
    <source>
        <dbReference type="PROSITE-ProRule" id="PRU00464"/>
    </source>
</evidence>
<dbReference type="PRINTS" id="PR00332">
    <property type="entry name" value="HISTRIAD"/>
</dbReference>
<evidence type="ECO:0000259" key="4">
    <source>
        <dbReference type="PROSITE" id="PS51084"/>
    </source>
</evidence>
<dbReference type="PANTHER" id="PTHR46648:SF1">
    <property type="entry name" value="ADENOSINE 5'-MONOPHOSPHORAMIDASE HNT1"/>
    <property type="match status" value="1"/>
</dbReference>
<evidence type="ECO:0000313" key="6">
    <source>
        <dbReference type="Proteomes" id="UP000188342"/>
    </source>
</evidence>
<dbReference type="STRING" id="1255658.FM114_09080"/>
<dbReference type="EMBL" id="FUKQ01000035">
    <property type="protein sequence ID" value="SJN34626.1"/>
    <property type="molecule type" value="Genomic_DNA"/>
</dbReference>
<evidence type="ECO:0000256" key="2">
    <source>
        <dbReference type="PIRSR" id="PIRSR601310-3"/>
    </source>
</evidence>
<reference evidence="5 6" key="1">
    <citation type="submission" date="2017-02" db="EMBL/GenBank/DDBJ databases">
        <authorList>
            <person name="Peterson S.W."/>
        </authorList>
    </citation>
    <scope>NUCLEOTIDE SEQUENCE [LARGE SCALE GENOMIC DNA]</scope>
    <source>
        <strain evidence="5 6">LSP_Lj1</strain>
    </source>
</reference>
<feature type="active site" description="Tele-AMP-histidine intermediate" evidence="1">
    <location>
        <position position="97"/>
    </location>
</feature>
<feature type="short sequence motif" description="Histidine triad motif" evidence="2 3">
    <location>
        <begin position="95"/>
        <end position="99"/>
    </location>
</feature>
<evidence type="ECO:0000313" key="5">
    <source>
        <dbReference type="EMBL" id="SJN34626.1"/>
    </source>
</evidence>
<keyword evidence="6" id="KW-1185">Reference proteome</keyword>
<dbReference type="InterPro" id="IPR011146">
    <property type="entry name" value="HIT-like"/>
</dbReference>
<dbReference type="SUPFAM" id="SSF54197">
    <property type="entry name" value="HIT-like"/>
    <property type="match status" value="1"/>
</dbReference>
<dbReference type="PROSITE" id="PS51084">
    <property type="entry name" value="HIT_2"/>
    <property type="match status" value="1"/>
</dbReference>
<proteinExistence type="predicted"/>
<dbReference type="RefSeq" id="WP_094764839.1">
    <property type="nucleotide sequence ID" value="NZ_FUKQ01000035.1"/>
</dbReference>
<sequence length="131" mass="14416">MDCLFCSIVAGDIPSRKVYEDEKAYAFLDISPWHKGHTLVIPKRHVDDLTGDPTVLTEIAPAISHVSRLLVDRLDADGLNMVSSAGPVAGQEVFHLHVHLVPRYGEHAGLGELFRKQVEDDPDQVLARIVG</sequence>
<dbReference type="CDD" id="cd01277">
    <property type="entry name" value="HINT_subgroup"/>
    <property type="match status" value="1"/>
</dbReference>
<dbReference type="Proteomes" id="UP000188342">
    <property type="component" value="Unassembled WGS sequence"/>
</dbReference>
<name>A0A1R4JRJ7_9ACTN</name>
<dbReference type="InterPro" id="IPR036265">
    <property type="entry name" value="HIT-like_sf"/>
</dbReference>
<dbReference type="OrthoDB" id="9784774at2"/>
<dbReference type="Gene3D" id="3.30.428.10">
    <property type="entry name" value="HIT-like"/>
    <property type="match status" value="1"/>
</dbReference>
<organism evidence="5 6">
    <name type="scientific">Luteococcus japonicus LSP_Lj1</name>
    <dbReference type="NCBI Taxonomy" id="1255658"/>
    <lineage>
        <taxon>Bacteria</taxon>
        <taxon>Bacillati</taxon>
        <taxon>Actinomycetota</taxon>
        <taxon>Actinomycetes</taxon>
        <taxon>Propionibacteriales</taxon>
        <taxon>Propionibacteriaceae</taxon>
        <taxon>Luteococcus</taxon>
    </lineage>
</organism>
<dbReference type="InterPro" id="IPR039384">
    <property type="entry name" value="HINT"/>
</dbReference>
<dbReference type="GO" id="GO:0009117">
    <property type="term" value="P:nucleotide metabolic process"/>
    <property type="evidence" value="ECO:0007669"/>
    <property type="project" value="TreeGrafter"/>
</dbReference>
<gene>
    <name evidence="5" type="ORF">FM114_09080</name>
</gene>
<dbReference type="AlphaFoldDB" id="A0A1R4JRJ7"/>
<evidence type="ECO:0000256" key="1">
    <source>
        <dbReference type="PIRSR" id="PIRSR601310-1"/>
    </source>
</evidence>
<accession>A0A1R4JRJ7</accession>
<dbReference type="PANTHER" id="PTHR46648">
    <property type="entry name" value="HIT FAMILY PROTEIN 1"/>
    <property type="match status" value="1"/>
</dbReference>
<dbReference type="InterPro" id="IPR001310">
    <property type="entry name" value="Histidine_triad_HIT"/>
</dbReference>
<dbReference type="GO" id="GO:0003824">
    <property type="term" value="F:catalytic activity"/>
    <property type="evidence" value="ECO:0007669"/>
    <property type="project" value="InterPro"/>
</dbReference>
<dbReference type="Pfam" id="PF01230">
    <property type="entry name" value="HIT"/>
    <property type="match status" value="1"/>
</dbReference>
<protein>
    <submittedName>
        <fullName evidence="5">Histidine triad (HIT) nucleotide-binding protein, similarity with At5g48545 and yeast YDL125C (HNT1)</fullName>
    </submittedName>
</protein>
<feature type="domain" description="HIT" evidence="4">
    <location>
        <begin position="4"/>
        <end position="110"/>
    </location>
</feature>